<feature type="region of interest" description="Disordered" evidence="1">
    <location>
        <begin position="42"/>
        <end position="86"/>
    </location>
</feature>
<proteinExistence type="predicted"/>
<evidence type="ECO:0000256" key="1">
    <source>
        <dbReference type="SAM" id="MobiDB-lite"/>
    </source>
</evidence>
<evidence type="ECO:0000313" key="2">
    <source>
        <dbReference type="EMBL" id="TNN74704.1"/>
    </source>
</evidence>
<gene>
    <name evidence="2" type="ORF">EYF80_015022</name>
</gene>
<accession>A0A4Z2IBI4</accession>
<evidence type="ECO:0000313" key="3">
    <source>
        <dbReference type="Proteomes" id="UP000314294"/>
    </source>
</evidence>
<sequence length="121" mass="13082">MERGERRILITPVKVGGVIVDTDDYRSPVWASWLRRVTPAPFSRRSRTGSTRFGLSGSSYRFESKEESGSRAATVPVEPPVAPPGPLDLAGSDAMALLMPRPLLLSTSICLMHCGGLDRGV</sequence>
<keyword evidence="3" id="KW-1185">Reference proteome</keyword>
<feature type="compositionally biased region" description="Pro residues" evidence="1">
    <location>
        <begin position="77"/>
        <end position="86"/>
    </location>
</feature>
<comment type="caution">
    <text evidence="2">The sequence shown here is derived from an EMBL/GenBank/DDBJ whole genome shotgun (WGS) entry which is preliminary data.</text>
</comment>
<feature type="compositionally biased region" description="Low complexity" evidence="1">
    <location>
        <begin position="48"/>
        <end position="59"/>
    </location>
</feature>
<name>A0A4Z2IBI4_9TELE</name>
<dbReference type="Proteomes" id="UP000314294">
    <property type="component" value="Unassembled WGS sequence"/>
</dbReference>
<organism evidence="2 3">
    <name type="scientific">Liparis tanakae</name>
    <name type="common">Tanaka's snailfish</name>
    <dbReference type="NCBI Taxonomy" id="230148"/>
    <lineage>
        <taxon>Eukaryota</taxon>
        <taxon>Metazoa</taxon>
        <taxon>Chordata</taxon>
        <taxon>Craniata</taxon>
        <taxon>Vertebrata</taxon>
        <taxon>Euteleostomi</taxon>
        <taxon>Actinopterygii</taxon>
        <taxon>Neopterygii</taxon>
        <taxon>Teleostei</taxon>
        <taxon>Neoteleostei</taxon>
        <taxon>Acanthomorphata</taxon>
        <taxon>Eupercaria</taxon>
        <taxon>Perciformes</taxon>
        <taxon>Cottioidei</taxon>
        <taxon>Cottales</taxon>
        <taxon>Liparidae</taxon>
        <taxon>Liparis</taxon>
    </lineage>
</organism>
<protein>
    <submittedName>
        <fullName evidence="2">Uncharacterized protein</fullName>
    </submittedName>
</protein>
<dbReference type="EMBL" id="SRLO01000111">
    <property type="protein sequence ID" value="TNN74704.1"/>
    <property type="molecule type" value="Genomic_DNA"/>
</dbReference>
<reference evidence="2 3" key="1">
    <citation type="submission" date="2019-03" db="EMBL/GenBank/DDBJ databases">
        <title>First draft genome of Liparis tanakae, snailfish: a comprehensive survey of snailfish specific genes.</title>
        <authorList>
            <person name="Kim W."/>
            <person name="Song I."/>
            <person name="Jeong J.-H."/>
            <person name="Kim D."/>
            <person name="Kim S."/>
            <person name="Ryu S."/>
            <person name="Song J.Y."/>
            <person name="Lee S.K."/>
        </authorList>
    </citation>
    <scope>NUCLEOTIDE SEQUENCE [LARGE SCALE GENOMIC DNA]</scope>
    <source>
        <tissue evidence="2">Muscle</tissue>
    </source>
</reference>
<dbReference type="AlphaFoldDB" id="A0A4Z2IBI4"/>